<dbReference type="PANTHER" id="PTHR43179">
    <property type="entry name" value="RHAMNOSYLTRANSFERASE WBBL"/>
    <property type="match status" value="1"/>
</dbReference>
<organism evidence="5 6">
    <name type="scientific">Frankia nepalensis</name>
    <dbReference type="NCBI Taxonomy" id="1836974"/>
    <lineage>
        <taxon>Bacteria</taxon>
        <taxon>Bacillati</taxon>
        <taxon>Actinomycetota</taxon>
        <taxon>Actinomycetes</taxon>
        <taxon>Frankiales</taxon>
        <taxon>Frankiaceae</taxon>
        <taxon>Frankia</taxon>
    </lineage>
</organism>
<dbReference type="SUPFAM" id="SSF53448">
    <property type="entry name" value="Nucleotide-diphospho-sugar transferases"/>
    <property type="match status" value="1"/>
</dbReference>
<proteinExistence type="inferred from homology"/>
<name>A0A937RKV7_9ACTN</name>
<evidence type="ECO:0000256" key="3">
    <source>
        <dbReference type="ARBA" id="ARBA00022676"/>
    </source>
</evidence>
<reference evidence="5" key="1">
    <citation type="submission" date="2020-12" db="EMBL/GenBank/DDBJ databases">
        <title>Genomic characterization of non-nitrogen-fixing Frankia strains.</title>
        <authorList>
            <person name="Carlos-Shanley C."/>
            <person name="Guerra T."/>
            <person name="Hahn D."/>
        </authorList>
    </citation>
    <scope>NUCLEOTIDE SEQUENCE</scope>
    <source>
        <strain evidence="5">CN6</strain>
    </source>
</reference>
<comment type="pathway">
    <text evidence="1">Cell wall biogenesis; cell wall polysaccharide biosynthesis.</text>
</comment>
<keyword evidence="6" id="KW-1185">Reference proteome</keyword>
<sequence length="320" mass="33871">MNSLLAVVVSHGGSPHLAALLQTLVGLAGCRVVLVENKIGTRHRDVPAAVQVCSGHGNVGYGAAVNLAVRHVLADGADADGEKGEFGWLLVVNSDVTIPRDTQEMLPKLLGQAPPDVDVVGFTMRADDGGPGRSAAVLPTRRTSAFTAVRGEAAAVARWPALSYPVGAFFAIRTETFRLLDGFDPAYWLYYEETDLFARLLAAGGRITWADDTWPVRHTGGGTAGRATELQRELGRAATIYARRHRDAVGRGWLGVHAAQLALLVARKAVTGRRADATRALQILVGLVQGAALPGWEPAARSSWLAVPSRARARLAGLDG</sequence>
<evidence type="ECO:0000256" key="2">
    <source>
        <dbReference type="ARBA" id="ARBA00006739"/>
    </source>
</evidence>
<dbReference type="PANTHER" id="PTHR43179:SF12">
    <property type="entry name" value="GALACTOFURANOSYLTRANSFERASE GLFT2"/>
    <property type="match status" value="1"/>
</dbReference>
<dbReference type="GO" id="GO:0016757">
    <property type="term" value="F:glycosyltransferase activity"/>
    <property type="evidence" value="ECO:0007669"/>
    <property type="project" value="UniProtKB-KW"/>
</dbReference>
<dbReference type="Proteomes" id="UP000604475">
    <property type="component" value="Unassembled WGS sequence"/>
</dbReference>
<keyword evidence="3" id="KW-0328">Glycosyltransferase</keyword>
<dbReference type="InterPro" id="IPR029044">
    <property type="entry name" value="Nucleotide-diphossugar_trans"/>
</dbReference>
<accession>A0A937RKV7</accession>
<evidence type="ECO:0000313" key="5">
    <source>
        <dbReference type="EMBL" id="MBL7632150.1"/>
    </source>
</evidence>
<dbReference type="RefSeq" id="WP_203004422.1">
    <property type="nucleotide sequence ID" value="NZ_JADWYU010000114.1"/>
</dbReference>
<comment type="similarity">
    <text evidence="2">Belongs to the glycosyltransferase 2 family.</text>
</comment>
<gene>
    <name evidence="5" type="ORF">I7412_34355</name>
</gene>
<dbReference type="Gene3D" id="3.90.550.10">
    <property type="entry name" value="Spore Coat Polysaccharide Biosynthesis Protein SpsA, Chain A"/>
    <property type="match status" value="1"/>
</dbReference>
<evidence type="ECO:0000256" key="1">
    <source>
        <dbReference type="ARBA" id="ARBA00004776"/>
    </source>
</evidence>
<keyword evidence="4" id="KW-0808">Transferase</keyword>
<dbReference type="EMBL" id="JAEACQ010000296">
    <property type="protein sequence ID" value="MBL7632150.1"/>
    <property type="molecule type" value="Genomic_DNA"/>
</dbReference>
<comment type="caution">
    <text evidence="5">The sequence shown here is derived from an EMBL/GenBank/DDBJ whole genome shotgun (WGS) entry which is preliminary data.</text>
</comment>
<evidence type="ECO:0000313" key="6">
    <source>
        <dbReference type="Proteomes" id="UP000604475"/>
    </source>
</evidence>
<evidence type="ECO:0000256" key="4">
    <source>
        <dbReference type="ARBA" id="ARBA00022679"/>
    </source>
</evidence>
<protein>
    <submittedName>
        <fullName evidence="5">Glycosyltransferase family 2 protein</fullName>
    </submittedName>
</protein>
<dbReference type="AlphaFoldDB" id="A0A937RKV7"/>